<dbReference type="Pfam" id="PF01266">
    <property type="entry name" value="DAO"/>
    <property type="match status" value="1"/>
</dbReference>
<sequence length="374" mass="40310">MDYDLAIVGSGSVGAAAGYYAALAGLNVALFDRHSPPHHQGGHHGDTRLIRHTDAATPQYAALAQRAQQLWLALEEISALPLFHRCGVLSLGPRHSTFMRGTRASAAQQGVTLNDLSQAALAERWPAIALPATYDALLEPDAGYLKCHLAIASLIEKAAELGAQLHFDCPLHAWHPERDGVRLLAAQGEWRARRVIICAGSGTHSLLPQLPLRILCKPFAWYQAGPNLSEAQHFPALHTLTAQGHYFYSFPAVDGALKAGRYDGGVRVTPPARCPRARDAQEDDEIHDYLQRFLPHVGPCLHGDIASIACTPDDHLILDRLPQAPAITVVAGLGSHGFKLAPALAELALALTRGEAPALNLSPFRLGRWPAVTR</sequence>
<dbReference type="InterPro" id="IPR045170">
    <property type="entry name" value="MTOX"/>
</dbReference>
<evidence type="ECO:0000313" key="6">
    <source>
        <dbReference type="EMBL" id="STC87202.1"/>
    </source>
</evidence>
<dbReference type="AlphaFoldDB" id="A0A376DDX1"/>
<name>A0A376DDX1_9GAMM</name>
<dbReference type="GO" id="GO:0005829">
    <property type="term" value="C:cytosol"/>
    <property type="evidence" value="ECO:0007669"/>
    <property type="project" value="TreeGrafter"/>
</dbReference>
<dbReference type="STRING" id="93378.A9798_06580"/>
<protein>
    <submittedName>
        <fullName evidence="6">N-methyl-L-tryptophan oxidase</fullName>
        <ecNumber evidence="6">1.5.3.-</ecNumber>
    </submittedName>
</protein>
<dbReference type="SUPFAM" id="SSF51905">
    <property type="entry name" value="FAD/NAD(P)-binding domain"/>
    <property type="match status" value="1"/>
</dbReference>
<reference evidence="6 7" key="1">
    <citation type="submission" date="2018-06" db="EMBL/GenBank/DDBJ databases">
        <authorList>
            <consortium name="Pathogen Informatics"/>
            <person name="Doyle S."/>
        </authorList>
    </citation>
    <scope>NUCLEOTIDE SEQUENCE [LARGE SCALE GENOMIC DNA]</scope>
    <source>
        <strain evidence="6 7">NCTC12121</strain>
    </source>
</reference>
<feature type="domain" description="FAD dependent oxidoreductase" evidence="5">
    <location>
        <begin position="4"/>
        <end position="348"/>
    </location>
</feature>
<gene>
    <name evidence="6" type="primary">solA</name>
    <name evidence="6" type="ORF">NCTC12121_01407</name>
</gene>
<dbReference type="PANTHER" id="PTHR10961:SF7">
    <property type="entry name" value="FAD DEPENDENT OXIDOREDUCTASE DOMAIN-CONTAINING PROTEIN"/>
    <property type="match status" value="1"/>
</dbReference>
<dbReference type="GO" id="GO:0050660">
    <property type="term" value="F:flavin adenine dinucleotide binding"/>
    <property type="evidence" value="ECO:0007669"/>
    <property type="project" value="InterPro"/>
</dbReference>
<evidence type="ECO:0000259" key="5">
    <source>
        <dbReference type="Pfam" id="PF01266"/>
    </source>
</evidence>
<dbReference type="RefSeq" id="WP_024522269.1">
    <property type="nucleotide sequence ID" value="NZ_CP065626.1"/>
</dbReference>
<evidence type="ECO:0000313" key="7">
    <source>
        <dbReference type="Proteomes" id="UP000255248"/>
    </source>
</evidence>
<dbReference type="NCBIfam" id="NF008425">
    <property type="entry name" value="PRK11259.1"/>
    <property type="match status" value="1"/>
</dbReference>
<dbReference type="EMBL" id="UFXZ01000001">
    <property type="protein sequence ID" value="STC87202.1"/>
    <property type="molecule type" value="Genomic_DNA"/>
</dbReference>
<dbReference type="GO" id="GO:0008115">
    <property type="term" value="F:sarcosine oxidase activity"/>
    <property type="evidence" value="ECO:0007669"/>
    <property type="project" value="TreeGrafter"/>
</dbReference>
<dbReference type="SUPFAM" id="SSF54373">
    <property type="entry name" value="FAD-linked reductases, C-terminal domain"/>
    <property type="match status" value="1"/>
</dbReference>
<dbReference type="Proteomes" id="UP000255248">
    <property type="component" value="Unassembled WGS sequence"/>
</dbReference>
<evidence type="ECO:0000256" key="1">
    <source>
        <dbReference type="ARBA" id="ARBA00001974"/>
    </source>
</evidence>
<accession>A0A376DDX1</accession>
<dbReference type="EC" id="1.5.3.-" evidence="6"/>
<keyword evidence="4 6" id="KW-0560">Oxidoreductase</keyword>
<proteinExistence type="predicted"/>
<dbReference type="InterPro" id="IPR006076">
    <property type="entry name" value="FAD-dep_OxRdtase"/>
</dbReference>
<evidence type="ECO:0000256" key="4">
    <source>
        <dbReference type="ARBA" id="ARBA00023002"/>
    </source>
</evidence>
<organism evidence="6 7">
    <name type="scientific">Edwardsiella hoshinae</name>
    <dbReference type="NCBI Taxonomy" id="93378"/>
    <lineage>
        <taxon>Bacteria</taxon>
        <taxon>Pseudomonadati</taxon>
        <taxon>Pseudomonadota</taxon>
        <taxon>Gammaproteobacteria</taxon>
        <taxon>Enterobacterales</taxon>
        <taxon>Hafniaceae</taxon>
        <taxon>Edwardsiella</taxon>
    </lineage>
</organism>
<dbReference type="Gene3D" id="3.30.9.10">
    <property type="entry name" value="D-Amino Acid Oxidase, subunit A, domain 2"/>
    <property type="match status" value="1"/>
</dbReference>
<dbReference type="InterPro" id="IPR036188">
    <property type="entry name" value="FAD/NAD-bd_sf"/>
</dbReference>
<evidence type="ECO:0000256" key="2">
    <source>
        <dbReference type="ARBA" id="ARBA00022630"/>
    </source>
</evidence>
<dbReference type="Gene3D" id="3.50.50.60">
    <property type="entry name" value="FAD/NAD(P)-binding domain"/>
    <property type="match status" value="1"/>
</dbReference>
<dbReference type="OrthoDB" id="9806257at2"/>
<keyword evidence="2" id="KW-0285">Flavoprotein</keyword>
<keyword evidence="3" id="KW-0274">FAD</keyword>
<comment type="cofactor">
    <cofactor evidence="1">
        <name>FAD</name>
        <dbReference type="ChEBI" id="CHEBI:57692"/>
    </cofactor>
</comment>
<evidence type="ECO:0000256" key="3">
    <source>
        <dbReference type="ARBA" id="ARBA00022827"/>
    </source>
</evidence>
<dbReference type="PANTHER" id="PTHR10961">
    <property type="entry name" value="PEROXISOMAL SARCOSINE OXIDASE"/>
    <property type="match status" value="1"/>
</dbReference>